<dbReference type="RefSeq" id="WP_054339115.1">
    <property type="nucleotide sequence ID" value="NZ_CAAKOI010000195.1"/>
</dbReference>
<sequence>MEREYCAAWPQELKEAEQRRYRAACRVKMLEAQLDRIGPEEFDRLMEQIETAQAEVYEAGDDVLRLKWKFYNGAEWQ</sequence>
<evidence type="ECO:0000313" key="1">
    <source>
        <dbReference type="EMBL" id="MDB7932212.1"/>
    </source>
</evidence>
<comment type="caution">
    <text evidence="1">The sequence shown here is derived from an EMBL/GenBank/DDBJ whole genome shotgun (WGS) entry which is preliminary data.</text>
</comment>
<accession>A0AAW6CB18</accession>
<dbReference type="EMBL" id="JAQLWV010000004">
    <property type="protein sequence ID" value="MDB7932212.1"/>
    <property type="molecule type" value="Genomic_DNA"/>
</dbReference>
<reference evidence="1" key="1">
    <citation type="submission" date="2023-01" db="EMBL/GenBank/DDBJ databases">
        <title>Human gut microbiome strain richness.</title>
        <authorList>
            <person name="Chen-Liaw A."/>
        </authorList>
    </citation>
    <scope>NUCLEOTIDE SEQUENCE</scope>
    <source>
        <strain evidence="1">1001287st1_F4_1001285I_161205</strain>
    </source>
</reference>
<proteinExistence type="predicted"/>
<gene>
    <name evidence="1" type="ORF">PNE06_03895</name>
</gene>
<organism evidence="1 2">
    <name type="scientific">Flavonifractor plautii</name>
    <name type="common">Fusobacterium plautii</name>
    <dbReference type="NCBI Taxonomy" id="292800"/>
    <lineage>
        <taxon>Bacteria</taxon>
        <taxon>Bacillati</taxon>
        <taxon>Bacillota</taxon>
        <taxon>Clostridia</taxon>
        <taxon>Eubacteriales</taxon>
        <taxon>Oscillospiraceae</taxon>
        <taxon>Flavonifractor</taxon>
    </lineage>
</organism>
<protein>
    <submittedName>
        <fullName evidence="1">Uncharacterized protein</fullName>
    </submittedName>
</protein>
<name>A0AAW6CB18_FLAPL</name>
<dbReference type="Proteomes" id="UP001211173">
    <property type="component" value="Unassembled WGS sequence"/>
</dbReference>
<evidence type="ECO:0000313" key="2">
    <source>
        <dbReference type="Proteomes" id="UP001211173"/>
    </source>
</evidence>
<dbReference type="AlphaFoldDB" id="A0AAW6CB18"/>